<gene>
    <name evidence="2" type="ORF">IAD49_00530</name>
</gene>
<comment type="caution">
    <text evidence="2">The sequence shown here is derived from an EMBL/GenBank/DDBJ whole genome shotgun (WGS) entry which is preliminary data.</text>
</comment>
<reference evidence="2" key="2">
    <citation type="journal article" date="2021" name="PeerJ">
        <title>Extensive microbial diversity within the chicken gut microbiome revealed by metagenomics and culture.</title>
        <authorList>
            <person name="Gilroy R."/>
            <person name="Ravi A."/>
            <person name="Getino M."/>
            <person name="Pursley I."/>
            <person name="Horton D.L."/>
            <person name="Alikhan N.F."/>
            <person name="Baker D."/>
            <person name="Gharbi K."/>
            <person name="Hall N."/>
            <person name="Watson M."/>
            <person name="Adriaenssens E.M."/>
            <person name="Foster-Nyarko E."/>
            <person name="Jarju S."/>
            <person name="Secka A."/>
            <person name="Antonio M."/>
            <person name="Oren A."/>
            <person name="Chaudhuri R.R."/>
            <person name="La Ragione R."/>
            <person name="Hildebrand F."/>
            <person name="Pallen M.J."/>
        </authorList>
    </citation>
    <scope>NUCLEOTIDE SEQUENCE</scope>
    <source>
        <strain evidence="2">CHK197-8231</strain>
    </source>
</reference>
<reference evidence="2" key="1">
    <citation type="submission" date="2020-10" db="EMBL/GenBank/DDBJ databases">
        <authorList>
            <person name="Gilroy R."/>
        </authorList>
    </citation>
    <scope>NUCLEOTIDE SEQUENCE</scope>
    <source>
        <strain evidence="2">CHK197-8231</strain>
    </source>
</reference>
<dbReference type="Pfam" id="PF17424">
    <property type="entry name" value="DUF5411"/>
    <property type="match status" value="1"/>
</dbReference>
<dbReference type="InterPro" id="IPR035389">
    <property type="entry name" value="DUF5411"/>
</dbReference>
<dbReference type="Proteomes" id="UP000824087">
    <property type="component" value="Unassembled WGS sequence"/>
</dbReference>
<dbReference type="AlphaFoldDB" id="A0A9D1L3J3"/>
<dbReference type="EMBL" id="DVML01000007">
    <property type="protein sequence ID" value="HIU22057.1"/>
    <property type="molecule type" value="Genomic_DNA"/>
</dbReference>
<accession>A0A9D1L3J3</accession>
<keyword evidence="1" id="KW-0472">Membrane</keyword>
<protein>
    <submittedName>
        <fullName evidence="2">Uncharacterized protein</fullName>
    </submittedName>
</protein>
<organism evidence="2 3">
    <name type="scientific">Candidatus Fimihabitans intestinipullorum</name>
    <dbReference type="NCBI Taxonomy" id="2840820"/>
    <lineage>
        <taxon>Bacteria</taxon>
        <taxon>Bacillati</taxon>
        <taxon>Mycoplasmatota</taxon>
        <taxon>Mycoplasmatota incertae sedis</taxon>
        <taxon>Candidatus Fimihabitans</taxon>
    </lineage>
</organism>
<feature type="transmembrane region" description="Helical" evidence="1">
    <location>
        <begin position="6"/>
        <end position="24"/>
    </location>
</feature>
<proteinExistence type="predicted"/>
<name>A0A9D1L3J3_9BACT</name>
<evidence type="ECO:0000256" key="1">
    <source>
        <dbReference type="SAM" id="Phobius"/>
    </source>
</evidence>
<evidence type="ECO:0000313" key="3">
    <source>
        <dbReference type="Proteomes" id="UP000824087"/>
    </source>
</evidence>
<keyword evidence="1" id="KW-0812">Transmembrane</keyword>
<evidence type="ECO:0000313" key="2">
    <source>
        <dbReference type="EMBL" id="HIU22057.1"/>
    </source>
</evidence>
<sequence>MSKSFWGIFIIVLGVISIFFVNFFQNITNADEQNFNLLKETTEAAMYDAFDFASYRAYGAVRIDREKFVENFLRRFAQNVNLGHTYKIQIYDVNEMPPKVSIKVSSSNTANFTGETIDFDVTNKLDAILETPY</sequence>
<keyword evidence="1" id="KW-1133">Transmembrane helix</keyword>